<keyword evidence="6" id="KW-1133">Transmembrane helix</keyword>
<dbReference type="GO" id="GO:0016705">
    <property type="term" value="F:oxidoreductase activity, acting on paired donors, with incorporation or reduction of molecular oxygen"/>
    <property type="evidence" value="ECO:0007669"/>
    <property type="project" value="InterPro"/>
</dbReference>
<keyword evidence="6" id="KW-0812">Transmembrane</keyword>
<dbReference type="GO" id="GO:0005506">
    <property type="term" value="F:iron ion binding"/>
    <property type="evidence" value="ECO:0007669"/>
    <property type="project" value="InterPro"/>
</dbReference>
<evidence type="ECO:0000313" key="7">
    <source>
        <dbReference type="EMBL" id="KAF2492237.1"/>
    </source>
</evidence>
<keyword evidence="8" id="KW-1185">Reference proteome</keyword>
<gene>
    <name evidence="7" type="ORF">BU16DRAFT_515026</name>
</gene>
<dbReference type="InterPro" id="IPR001128">
    <property type="entry name" value="Cyt_P450"/>
</dbReference>
<dbReference type="PROSITE" id="PS00086">
    <property type="entry name" value="CYTOCHROME_P450"/>
    <property type="match status" value="1"/>
</dbReference>
<feature type="transmembrane region" description="Helical" evidence="6">
    <location>
        <begin position="20"/>
        <end position="40"/>
    </location>
</feature>
<dbReference type="InterPro" id="IPR036396">
    <property type="entry name" value="Cyt_P450_sf"/>
</dbReference>
<evidence type="ECO:0000256" key="3">
    <source>
        <dbReference type="ARBA" id="ARBA00023004"/>
    </source>
</evidence>
<evidence type="ECO:0000256" key="6">
    <source>
        <dbReference type="SAM" id="Phobius"/>
    </source>
</evidence>
<dbReference type="PANTHER" id="PTHR24305:SF85">
    <property type="entry name" value="P450, PUTATIVE (EUROFUNG)-RELATED"/>
    <property type="match status" value="1"/>
</dbReference>
<keyword evidence="5" id="KW-0560">Oxidoreductase</keyword>
<dbReference type="Pfam" id="PF00067">
    <property type="entry name" value="p450"/>
    <property type="match status" value="1"/>
</dbReference>
<dbReference type="EMBL" id="MU004194">
    <property type="protein sequence ID" value="KAF2492237.1"/>
    <property type="molecule type" value="Genomic_DNA"/>
</dbReference>
<dbReference type="InterPro" id="IPR002401">
    <property type="entry name" value="Cyt_P450_E_grp-I"/>
</dbReference>
<dbReference type="Gene3D" id="1.10.630.10">
    <property type="entry name" value="Cytochrome P450"/>
    <property type="match status" value="1"/>
</dbReference>
<dbReference type="PRINTS" id="PR00385">
    <property type="entry name" value="P450"/>
</dbReference>
<dbReference type="InterPro" id="IPR050121">
    <property type="entry name" value="Cytochrome_P450_monoxygenase"/>
</dbReference>
<dbReference type="GO" id="GO:0004497">
    <property type="term" value="F:monooxygenase activity"/>
    <property type="evidence" value="ECO:0007669"/>
    <property type="project" value="UniProtKB-KW"/>
</dbReference>
<evidence type="ECO:0000256" key="1">
    <source>
        <dbReference type="ARBA" id="ARBA00001971"/>
    </source>
</evidence>
<feature type="binding site" description="axial binding residue" evidence="4">
    <location>
        <position position="462"/>
    </location>
    <ligand>
        <name>heme</name>
        <dbReference type="ChEBI" id="CHEBI:30413"/>
    </ligand>
    <ligandPart>
        <name>Fe</name>
        <dbReference type="ChEBI" id="CHEBI:18248"/>
    </ligandPart>
</feature>
<dbReference type="CDD" id="cd11060">
    <property type="entry name" value="CYP57A1-like"/>
    <property type="match status" value="1"/>
</dbReference>
<keyword evidence="3 4" id="KW-0408">Iron</keyword>
<dbReference type="OrthoDB" id="3934656at2759"/>
<dbReference type="InterPro" id="IPR017972">
    <property type="entry name" value="Cyt_P450_CS"/>
</dbReference>
<dbReference type="GO" id="GO:0020037">
    <property type="term" value="F:heme binding"/>
    <property type="evidence" value="ECO:0007669"/>
    <property type="project" value="InterPro"/>
</dbReference>
<organism evidence="7 8">
    <name type="scientific">Lophium mytilinum</name>
    <dbReference type="NCBI Taxonomy" id="390894"/>
    <lineage>
        <taxon>Eukaryota</taxon>
        <taxon>Fungi</taxon>
        <taxon>Dikarya</taxon>
        <taxon>Ascomycota</taxon>
        <taxon>Pezizomycotina</taxon>
        <taxon>Dothideomycetes</taxon>
        <taxon>Pleosporomycetidae</taxon>
        <taxon>Mytilinidiales</taxon>
        <taxon>Mytilinidiaceae</taxon>
        <taxon>Lophium</taxon>
    </lineage>
</organism>
<dbReference type="PRINTS" id="PR00463">
    <property type="entry name" value="EP450I"/>
</dbReference>
<evidence type="ECO:0000256" key="5">
    <source>
        <dbReference type="RuleBase" id="RU000461"/>
    </source>
</evidence>
<dbReference type="PANTHER" id="PTHR24305">
    <property type="entry name" value="CYTOCHROME P450"/>
    <property type="match status" value="1"/>
</dbReference>
<accession>A0A6A6QMU8</accession>
<dbReference type="Proteomes" id="UP000799750">
    <property type="component" value="Unassembled WGS sequence"/>
</dbReference>
<evidence type="ECO:0000256" key="2">
    <source>
        <dbReference type="ARBA" id="ARBA00022723"/>
    </source>
</evidence>
<evidence type="ECO:0000256" key="4">
    <source>
        <dbReference type="PIRSR" id="PIRSR602401-1"/>
    </source>
</evidence>
<keyword evidence="6" id="KW-0472">Membrane</keyword>
<keyword evidence="2 4" id="KW-0479">Metal-binding</keyword>
<comment type="cofactor">
    <cofactor evidence="1 4">
        <name>heme</name>
        <dbReference type="ChEBI" id="CHEBI:30413"/>
    </cofactor>
</comment>
<dbReference type="SUPFAM" id="SSF48264">
    <property type="entry name" value="Cytochrome P450"/>
    <property type="match status" value="1"/>
</dbReference>
<keyword evidence="5" id="KW-0503">Monooxygenase</keyword>
<protein>
    <submittedName>
        <fullName evidence="7">Flavonoid 3',5'-hydroxylase</fullName>
    </submittedName>
</protein>
<proteinExistence type="inferred from homology"/>
<sequence length="519" mass="59192">MASVTEGESPSVLSKLTFGNLFLAFCAYLAFKVLYQIVYYRFFHPLSKFPGPFWASVTRLWVAYHNIKEDERLLEYDLHKKYGPVIRITPTLLLCSDATKLPDIYNRQATKSKHYITGSFGETESLFNMQDWKVHAHFRKIAAGPYAFSNIKKMEPLVDMRIADWISKLTELFAKSPKKFDFAPWAVYMAYDIISEIGFGAPIGFVESGSDVEGLIQGFHDGLVPFGIMARLYPFTTWIKSTWVGEKYLVAKPEHDSGIGTLMRFRDKLIVQRQQDIEAGKVGRIDLLQTFLDARTEDGKPLEMDYIKAEILLVLLAGADTTGTAFQAMMCYIMSNEKVYTKLMAELDAATRAGKLSPTPQYDEVIQHCPYYVACVKESMRLCPSAPNIFPRLVGKGGMELEGKYVPEGMEVTCNPWLVHRDENIYGPDAAEFRPERWLESEEKTKEYNRYNMAFGYGARVCLGKDIALMELYKAPLVFFRNFKPEIVNKEQPGIFVVKGGVGFWKDMWITIDRRAPVV</sequence>
<comment type="similarity">
    <text evidence="5">Belongs to the cytochrome P450 family.</text>
</comment>
<dbReference type="AlphaFoldDB" id="A0A6A6QMU8"/>
<evidence type="ECO:0000313" key="8">
    <source>
        <dbReference type="Proteomes" id="UP000799750"/>
    </source>
</evidence>
<reference evidence="7" key="1">
    <citation type="journal article" date="2020" name="Stud. Mycol.">
        <title>101 Dothideomycetes genomes: a test case for predicting lifestyles and emergence of pathogens.</title>
        <authorList>
            <person name="Haridas S."/>
            <person name="Albert R."/>
            <person name="Binder M."/>
            <person name="Bloem J."/>
            <person name="Labutti K."/>
            <person name="Salamov A."/>
            <person name="Andreopoulos B."/>
            <person name="Baker S."/>
            <person name="Barry K."/>
            <person name="Bills G."/>
            <person name="Bluhm B."/>
            <person name="Cannon C."/>
            <person name="Castanera R."/>
            <person name="Culley D."/>
            <person name="Daum C."/>
            <person name="Ezra D."/>
            <person name="Gonzalez J."/>
            <person name="Henrissat B."/>
            <person name="Kuo A."/>
            <person name="Liang C."/>
            <person name="Lipzen A."/>
            <person name="Lutzoni F."/>
            <person name="Magnuson J."/>
            <person name="Mondo S."/>
            <person name="Nolan M."/>
            <person name="Ohm R."/>
            <person name="Pangilinan J."/>
            <person name="Park H.-J."/>
            <person name="Ramirez L."/>
            <person name="Alfaro M."/>
            <person name="Sun H."/>
            <person name="Tritt A."/>
            <person name="Yoshinaga Y."/>
            <person name="Zwiers L.-H."/>
            <person name="Turgeon B."/>
            <person name="Goodwin S."/>
            <person name="Spatafora J."/>
            <person name="Crous P."/>
            <person name="Grigoriev I."/>
        </authorList>
    </citation>
    <scope>NUCLEOTIDE SEQUENCE</scope>
    <source>
        <strain evidence="7">CBS 269.34</strain>
    </source>
</reference>
<name>A0A6A6QMU8_9PEZI</name>
<keyword evidence="4 5" id="KW-0349">Heme</keyword>